<dbReference type="Gene3D" id="1.10.10.60">
    <property type="entry name" value="Homeodomain-like"/>
    <property type="match status" value="2"/>
</dbReference>
<dbReference type="Pfam" id="PF01497">
    <property type="entry name" value="Peripla_BP_2"/>
    <property type="match status" value="1"/>
</dbReference>
<dbReference type="InterPro" id="IPR018062">
    <property type="entry name" value="HTH_AraC-typ_CS"/>
</dbReference>
<dbReference type="InterPro" id="IPR003313">
    <property type="entry name" value="AraC-bd"/>
</dbReference>
<reference evidence="10 11" key="1">
    <citation type="submission" date="2018-09" db="EMBL/GenBank/DDBJ databases">
        <title>Paenibacillus aracenensis nov. sp. isolated from a cave in southern Spain.</title>
        <authorList>
            <person name="Jurado V."/>
            <person name="Gutierrez-Patricio S."/>
            <person name="Gonzalez-Pimentel J.L."/>
            <person name="Miller A.Z."/>
            <person name="Laiz L."/>
            <person name="Saiz-Jimenez C."/>
        </authorList>
    </citation>
    <scope>NUCLEOTIDE SEQUENCE [LARGE SCALE GENOMIC DNA]</scope>
    <source>
        <strain evidence="10 11">JCM 19203</strain>
    </source>
</reference>
<keyword evidence="3" id="KW-0813">Transport</keyword>
<dbReference type="EMBL" id="QXQB01000001">
    <property type="protein sequence ID" value="RJX40540.1"/>
    <property type="molecule type" value="Genomic_DNA"/>
</dbReference>
<evidence type="ECO:0000256" key="2">
    <source>
        <dbReference type="ARBA" id="ARBA00008814"/>
    </source>
</evidence>
<dbReference type="Gene3D" id="3.40.50.1980">
    <property type="entry name" value="Nitrogenase molybdenum iron protein domain"/>
    <property type="match status" value="2"/>
</dbReference>
<evidence type="ECO:0000256" key="5">
    <source>
        <dbReference type="ARBA" id="ARBA00023015"/>
    </source>
</evidence>
<feature type="domain" description="HTH araC/xylS-type" evidence="8">
    <location>
        <begin position="180"/>
        <end position="278"/>
    </location>
</feature>
<dbReference type="SUPFAM" id="SSF53807">
    <property type="entry name" value="Helical backbone' metal receptor"/>
    <property type="match status" value="1"/>
</dbReference>
<dbReference type="RefSeq" id="WP_120106150.1">
    <property type="nucleotide sequence ID" value="NZ_QXQB01000001.1"/>
</dbReference>
<dbReference type="SUPFAM" id="SSF46689">
    <property type="entry name" value="Homeodomain-like"/>
    <property type="match status" value="1"/>
</dbReference>
<evidence type="ECO:0000313" key="10">
    <source>
        <dbReference type="EMBL" id="RJX40540.1"/>
    </source>
</evidence>
<accession>A0A3A6PJL5</accession>
<comment type="caution">
    <text evidence="10">The sequence shown here is derived from an EMBL/GenBank/DDBJ whole genome shotgun (WGS) entry which is preliminary data.</text>
</comment>
<evidence type="ECO:0000256" key="6">
    <source>
        <dbReference type="ARBA" id="ARBA00023125"/>
    </source>
</evidence>
<dbReference type="InterPro" id="IPR018060">
    <property type="entry name" value="HTH_AraC"/>
</dbReference>
<name>A0A3A6PJL5_9BACL</name>
<keyword evidence="4" id="KW-0732">Signal</keyword>
<dbReference type="OrthoDB" id="2660924at2"/>
<evidence type="ECO:0000256" key="7">
    <source>
        <dbReference type="ARBA" id="ARBA00023163"/>
    </source>
</evidence>
<dbReference type="GO" id="GO:1901678">
    <property type="term" value="P:iron coordination entity transport"/>
    <property type="evidence" value="ECO:0007669"/>
    <property type="project" value="UniProtKB-ARBA"/>
</dbReference>
<dbReference type="PANTHER" id="PTHR30532">
    <property type="entry name" value="IRON III DICITRATE-BINDING PERIPLASMIC PROTEIN"/>
    <property type="match status" value="1"/>
</dbReference>
<keyword evidence="6" id="KW-0238">DNA-binding</keyword>
<dbReference type="GO" id="GO:0003700">
    <property type="term" value="F:DNA-binding transcription factor activity"/>
    <property type="evidence" value="ECO:0007669"/>
    <property type="project" value="InterPro"/>
</dbReference>
<proteinExistence type="inferred from homology"/>
<gene>
    <name evidence="10" type="ORF">D3P09_00510</name>
</gene>
<dbReference type="InterPro" id="IPR002491">
    <property type="entry name" value="ABC_transptr_periplasmic_BD"/>
</dbReference>
<sequence>MNHAFPIPFLSCLYQVIDVQKHLMDACESFANTYVQHYILIGVSSGDAIWRIDGRPVRMGKGAGYLIAPGSVYGIEEIGAQPFSYYQLECSIEIAESRKANHAESKKDEGILHALCGRLQVQPARWISMLEELYQHQAAASAAGAELQAFRQHIRMQELLYYLCERSAAAHDRDPRKLVEQTIAELHTDNGRKFSIQELAERANTGQRQYNSLFKELTGRSPLEYMTEQQMNQAKKQMLITNEPLSSIARNAGFQDVYYFSRRFKQMVGLSPKQYIRQRRSELRVVAFYYGGILLSMGMRPVGANLTWWGGSAFLKDMESGITDVGVTPSLDMIAELAPDLILMNSNNLADYEPLSKIAPSVMIPYDGKRTLYEDMRIVGELIGSTAEADRYITRYESKAAAARGLIRRAGVADEKTVAAIIRFEARGEEFAVFGSHYGRSGWSLYNGLGLQPPQQVRRMMEQGIHFKQRIPIHQLAEYAADSDYIFVIHETEGLEHVSNREIWQQLRAVRHGRFFELGHERFSYFDPISIESQLDLLTELLIQQASLVLVR</sequence>
<dbReference type="PROSITE" id="PS01124">
    <property type="entry name" value="HTH_ARAC_FAMILY_2"/>
    <property type="match status" value="1"/>
</dbReference>
<dbReference type="Pfam" id="PF02311">
    <property type="entry name" value="AraC_binding"/>
    <property type="match status" value="1"/>
</dbReference>
<dbReference type="GO" id="GO:0030288">
    <property type="term" value="C:outer membrane-bounded periplasmic space"/>
    <property type="evidence" value="ECO:0007669"/>
    <property type="project" value="TreeGrafter"/>
</dbReference>
<dbReference type="AlphaFoldDB" id="A0A3A6PJL5"/>
<dbReference type="GO" id="GO:0043565">
    <property type="term" value="F:sequence-specific DNA binding"/>
    <property type="evidence" value="ECO:0007669"/>
    <property type="project" value="InterPro"/>
</dbReference>
<keyword evidence="5" id="KW-0805">Transcription regulation</keyword>
<evidence type="ECO:0000259" key="9">
    <source>
        <dbReference type="PROSITE" id="PS50983"/>
    </source>
</evidence>
<dbReference type="PROSITE" id="PS00041">
    <property type="entry name" value="HTH_ARAC_FAMILY_1"/>
    <property type="match status" value="1"/>
</dbReference>
<keyword evidence="11" id="KW-1185">Reference proteome</keyword>
<evidence type="ECO:0000256" key="3">
    <source>
        <dbReference type="ARBA" id="ARBA00022448"/>
    </source>
</evidence>
<comment type="subcellular location">
    <subcellularLocation>
        <location evidence="1">Cell envelope</location>
    </subcellularLocation>
</comment>
<organism evidence="10 11">
    <name type="scientific">Paenibacillus pinisoli</name>
    <dbReference type="NCBI Taxonomy" id="1276110"/>
    <lineage>
        <taxon>Bacteria</taxon>
        <taxon>Bacillati</taxon>
        <taxon>Bacillota</taxon>
        <taxon>Bacilli</taxon>
        <taxon>Bacillales</taxon>
        <taxon>Paenibacillaceae</taxon>
        <taxon>Paenibacillus</taxon>
    </lineage>
</organism>
<dbReference type="PROSITE" id="PS50983">
    <property type="entry name" value="FE_B12_PBP"/>
    <property type="match status" value="1"/>
</dbReference>
<keyword evidence="7" id="KW-0804">Transcription</keyword>
<dbReference type="Pfam" id="PF12833">
    <property type="entry name" value="HTH_18"/>
    <property type="match status" value="1"/>
</dbReference>
<evidence type="ECO:0000256" key="1">
    <source>
        <dbReference type="ARBA" id="ARBA00004196"/>
    </source>
</evidence>
<dbReference type="PANTHER" id="PTHR30532:SF26">
    <property type="entry name" value="IRON(3+)-HYDROXAMATE-BINDING PROTEIN FHUD"/>
    <property type="match status" value="1"/>
</dbReference>
<dbReference type="InterPro" id="IPR051313">
    <property type="entry name" value="Bact_iron-sidero_bind"/>
</dbReference>
<dbReference type="InterPro" id="IPR009057">
    <property type="entry name" value="Homeodomain-like_sf"/>
</dbReference>
<feature type="domain" description="Fe/B12 periplasmic-binding" evidence="9">
    <location>
        <begin position="282"/>
        <end position="546"/>
    </location>
</feature>
<comment type="similarity">
    <text evidence="2">Belongs to the bacterial solute-binding protein 8 family.</text>
</comment>
<evidence type="ECO:0000259" key="8">
    <source>
        <dbReference type="PROSITE" id="PS01124"/>
    </source>
</evidence>
<protein>
    <submittedName>
        <fullName evidence="10">Helix-turn-helix domain-containing protein</fullName>
    </submittedName>
</protein>
<dbReference type="SMART" id="SM00342">
    <property type="entry name" value="HTH_ARAC"/>
    <property type="match status" value="1"/>
</dbReference>
<dbReference type="Proteomes" id="UP000267798">
    <property type="component" value="Unassembled WGS sequence"/>
</dbReference>
<dbReference type="InterPro" id="IPR037923">
    <property type="entry name" value="HTH-like"/>
</dbReference>
<dbReference type="SUPFAM" id="SSF51215">
    <property type="entry name" value="Regulatory protein AraC"/>
    <property type="match status" value="1"/>
</dbReference>
<evidence type="ECO:0000256" key="4">
    <source>
        <dbReference type="ARBA" id="ARBA00022729"/>
    </source>
</evidence>
<evidence type="ECO:0000313" key="11">
    <source>
        <dbReference type="Proteomes" id="UP000267798"/>
    </source>
</evidence>